<protein>
    <submittedName>
        <fullName evidence="1">Uncharacterized protein</fullName>
    </submittedName>
</protein>
<sequence>MRATAMPLSFPKGAK</sequence>
<evidence type="ECO:0000313" key="1">
    <source>
        <dbReference type="EMBL" id="GFD06909.1"/>
    </source>
</evidence>
<organism evidence="1">
    <name type="scientific">Tanacetum cinerariifolium</name>
    <name type="common">Dalmatian daisy</name>
    <name type="synonym">Chrysanthemum cinerariifolium</name>
    <dbReference type="NCBI Taxonomy" id="118510"/>
    <lineage>
        <taxon>Eukaryota</taxon>
        <taxon>Viridiplantae</taxon>
        <taxon>Streptophyta</taxon>
        <taxon>Embryophyta</taxon>
        <taxon>Tracheophyta</taxon>
        <taxon>Spermatophyta</taxon>
        <taxon>Magnoliopsida</taxon>
        <taxon>eudicotyledons</taxon>
        <taxon>Gunneridae</taxon>
        <taxon>Pentapetalae</taxon>
        <taxon>asterids</taxon>
        <taxon>campanulids</taxon>
        <taxon>Asterales</taxon>
        <taxon>Asteraceae</taxon>
        <taxon>Asteroideae</taxon>
        <taxon>Anthemideae</taxon>
        <taxon>Anthemidinae</taxon>
        <taxon>Tanacetum</taxon>
    </lineage>
</organism>
<proteinExistence type="predicted"/>
<reference evidence="1" key="1">
    <citation type="journal article" date="2019" name="Sci. Rep.">
        <title>Draft genome of Tanacetum cinerariifolium, the natural source of mosquito coil.</title>
        <authorList>
            <person name="Yamashiro T."/>
            <person name="Shiraishi A."/>
            <person name="Satake H."/>
            <person name="Nakayama K."/>
        </authorList>
    </citation>
    <scope>NUCLEOTIDE SEQUENCE</scope>
</reference>
<gene>
    <name evidence="1" type="ORF">Tci_878878</name>
</gene>
<accession>A0A699TCE1</accession>
<comment type="caution">
    <text evidence="1">The sequence shown here is derived from an EMBL/GenBank/DDBJ whole genome shotgun (WGS) entry which is preliminary data.</text>
</comment>
<feature type="non-terminal residue" evidence="1">
    <location>
        <position position="15"/>
    </location>
</feature>
<name>A0A699TCE1_TANCI</name>
<dbReference type="EMBL" id="BKCJ011228133">
    <property type="protein sequence ID" value="GFD06909.1"/>
    <property type="molecule type" value="Genomic_DNA"/>
</dbReference>